<dbReference type="InterPro" id="IPR039100">
    <property type="entry name" value="Sdo1/SBDS-like"/>
</dbReference>
<comment type="similarity">
    <text evidence="1">Belongs to the SDO1/SBDS family.</text>
</comment>
<dbReference type="AlphaFoldDB" id="A0AAQ4ESF1"/>
<dbReference type="Pfam" id="PF09377">
    <property type="entry name" value="SBDS_domain_II"/>
    <property type="match status" value="1"/>
</dbReference>
<name>A0AAQ4ESF1_AMBAM</name>
<evidence type="ECO:0000256" key="1">
    <source>
        <dbReference type="ARBA" id="ARBA00007433"/>
    </source>
</evidence>
<keyword evidence="4" id="KW-1185">Reference proteome</keyword>
<dbReference type="Proteomes" id="UP001321473">
    <property type="component" value="Unassembled WGS sequence"/>
</dbReference>
<evidence type="ECO:0000313" key="3">
    <source>
        <dbReference type="EMBL" id="KAK8777637.1"/>
    </source>
</evidence>
<proteinExistence type="inferred from homology"/>
<dbReference type="EMBL" id="JARKHS020011606">
    <property type="protein sequence ID" value="KAK8777637.1"/>
    <property type="molecule type" value="Genomic_DNA"/>
</dbReference>
<sequence length="91" mass="10211">MCPHLVQILAKGELQVSEKERHSQLESSFRDIATLVADMCVNPETKRPYPVSIVEKSMREAHFSVRPNKSAKQQVSLAGTPAESAHLKWLL</sequence>
<protein>
    <recommendedName>
        <fullName evidence="2">Ribosome maturation protein SDO1/SBDS central domain-containing protein</fullName>
    </recommendedName>
</protein>
<gene>
    <name evidence="3" type="ORF">V5799_029019</name>
</gene>
<dbReference type="Gene3D" id="1.10.10.900">
    <property type="entry name" value="SBDS protein C-terminal domain, subdomain 1"/>
    <property type="match status" value="1"/>
</dbReference>
<dbReference type="GO" id="GO:0042254">
    <property type="term" value="P:ribosome biogenesis"/>
    <property type="evidence" value="ECO:0007669"/>
    <property type="project" value="InterPro"/>
</dbReference>
<dbReference type="PANTHER" id="PTHR10927:SF1">
    <property type="entry name" value="RIBOSOME MATURATION PROTEIN SBDS"/>
    <property type="match status" value="1"/>
</dbReference>
<feature type="domain" description="Ribosome maturation protein SDO1/SBDS central" evidence="2">
    <location>
        <begin position="30"/>
        <end position="76"/>
    </location>
</feature>
<comment type="caution">
    <text evidence="3">The sequence shown here is derived from an EMBL/GenBank/DDBJ whole genome shotgun (WGS) entry which is preliminary data.</text>
</comment>
<dbReference type="SUPFAM" id="SSF109728">
    <property type="entry name" value="Hypothetical protein AF0491, middle domain"/>
    <property type="match status" value="1"/>
</dbReference>
<dbReference type="InterPro" id="IPR018978">
    <property type="entry name" value="SDO1/SBDS_central"/>
</dbReference>
<accession>A0AAQ4ESF1</accession>
<evidence type="ECO:0000259" key="2">
    <source>
        <dbReference type="Pfam" id="PF09377"/>
    </source>
</evidence>
<reference evidence="3 4" key="1">
    <citation type="journal article" date="2023" name="Arcadia Sci">
        <title>De novo assembly of a long-read Amblyomma americanum tick genome.</title>
        <authorList>
            <person name="Chou S."/>
            <person name="Poskanzer K.E."/>
            <person name="Rollins M."/>
            <person name="Thuy-Boun P.S."/>
        </authorList>
    </citation>
    <scope>NUCLEOTIDE SEQUENCE [LARGE SCALE GENOMIC DNA]</scope>
    <source>
        <strain evidence="3">F_SG_1</strain>
        <tissue evidence="3">Salivary glands</tissue>
    </source>
</reference>
<dbReference type="InterPro" id="IPR037188">
    <property type="entry name" value="Sdo1/SBDS_central_sf"/>
</dbReference>
<organism evidence="3 4">
    <name type="scientific">Amblyomma americanum</name>
    <name type="common">Lone star tick</name>
    <dbReference type="NCBI Taxonomy" id="6943"/>
    <lineage>
        <taxon>Eukaryota</taxon>
        <taxon>Metazoa</taxon>
        <taxon>Ecdysozoa</taxon>
        <taxon>Arthropoda</taxon>
        <taxon>Chelicerata</taxon>
        <taxon>Arachnida</taxon>
        <taxon>Acari</taxon>
        <taxon>Parasitiformes</taxon>
        <taxon>Ixodida</taxon>
        <taxon>Ixodoidea</taxon>
        <taxon>Ixodidae</taxon>
        <taxon>Amblyomminae</taxon>
        <taxon>Amblyomma</taxon>
    </lineage>
</organism>
<evidence type="ECO:0000313" key="4">
    <source>
        <dbReference type="Proteomes" id="UP001321473"/>
    </source>
</evidence>
<dbReference type="PANTHER" id="PTHR10927">
    <property type="entry name" value="RIBOSOME MATURATION PROTEIN SBDS"/>
    <property type="match status" value="1"/>
</dbReference>